<dbReference type="Pfam" id="PF05766">
    <property type="entry name" value="NinG"/>
    <property type="match status" value="1"/>
</dbReference>
<organism evidence="2">
    <name type="scientific">uncultured Avibacterium sp</name>
    <dbReference type="NCBI Taxonomy" id="1936169"/>
    <lineage>
        <taxon>Bacteria</taxon>
        <taxon>Pseudomonadati</taxon>
        <taxon>Pseudomonadota</taxon>
        <taxon>Gammaproteobacteria</taxon>
        <taxon>Pasteurellales</taxon>
        <taxon>Pasteurellaceae</taxon>
        <taxon>Avibacterium</taxon>
        <taxon>environmental samples</taxon>
    </lineage>
</organism>
<dbReference type="AlphaFoldDB" id="A0A486X9X7"/>
<proteinExistence type="predicted"/>
<accession>A0A486X9X7</accession>
<dbReference type="EMBL" id="CAAHDN010000007">
    <property type="protein sequence ID" value="VGM95180.1"/>
    <property type="molecule type" value="Genomic_DNA"/>
</dbReference>
<sequence>MVLYRNLRWGSLLYHIYDNARACGVIMVKAPKQHKCKVCGTYYTKTVSSMQKVCSVDCAIKLSAEQSRKKREKIAKAERAETRKRMTALKEKNKTHNQLIAEAQSAVNKYIRVRDENKECISCGTPLISEKLGGGFDAGHYRSRGSAPHLRFYTLNIHGQCKRCNRWLGGNYHEYRVGLIERLGIEKVQEIESDQRPRHYSDDDLRRIKRIFERKAKCLEKRGKQWN</sequence>
<feature type="coiled-coil region" evidence="1">
    <location>
        <begin position="72"/>
        <end position="109"/>
    </location>
</feature>
<protein>
    <submittedName>
        <fullName evidence="2">Bacteriophage Lambda NinG protein</fullName>
    </submittedName>
</protein>
<gene>
    <name evidence="2" type="ORF">NCTC4101_00541</name>
</gene>
<evidence type="ECO:0000313" key="2">
    <source>
        <dbReference type="EMBL" id="VGM95180.1"/>
    </source>
</evidence>
<keyword evidence="1" id="KW-0175">Coiled coil</keyword>
<evidence type="ECO:0000256" key="1">
    <source>
        <dbReference type="SAM" id="Coils"/>
    </source>
</evidence>
<name>A0A486X9X7_9PAST</name>
<reference evidence="2" key="1">
    <citation type="submission" date="2019-03" db="EMBL/GenBank/DDBJ databases">
        <authorList>
            <consortium name="Pathogen Informatics"/>
        </authorList>
    </citation>
    <scope>NUCLEOTIDE SEQUENCE</scope>
    <source>
        <strain evidence="2">Unknown</strain>
    </source>
</reference>
<dbReference type="InterPro" id="IPR008713">
    <property type="entry name" value="Phage_lambda_NinG"/>
</dbReference>